<keyword evidence="1" id="KW-0175">Coiled coil</keyword>
<name>A0A2N3PWY3_9PROT</name>
<evidence type="ECO:0000256" key="1">
    <source>
        <dbReference type="SAM" id="Coils"/>
    </source>
</evidence>
<comment type="caution">
    <text evidence="2">The sequence shown here is derived from an EMBL/GenBank/DDBJ whole genome shotgun (WGS) entry which is preliminary data.</text>
</comment>
<evidence type="ECO:0000313" key="2">
    <source>
        <dbReference type="EMBL" id="PKU24898.1"/>
    </source>
</evidence>
<dbReference type="EMBL" id="PIUM01000007">
    <property type="protein sequence ID" value="PKU24898.1"/>
    <property type="molecule type" value="Genomic_DNA"/>
</dbReference>
<evidence type="ECO:0000313" key="3">
    <source>
        <dbReference type="Proteomes" id="UP000233293"/>
    </source>
</evidence>
<accession>A0A2N3PWY3</accession>
<dbReference type="AlphaFoldDB" id="A0A2N3PWY3"/>
<protein>
    <submittedName>
        <fullName evidence="2">Uncharacterized protein</fullName>
    </submittedName>
</protein>
<gene>
    <name evidence="2" type="ORF">CWS72_08435</name>
</gene>
<reference evidence="3" key="1">
    <citation type="submission" date="2017-12" db="EMBL/GenBank/DDBJ databases">
        <title>Draft genome sequence of Telmatospirillum siberiense 26-4b1T, an acidotolerant peatland alphaproteobacterium potentially involved in sulfur cycling.</title>
        <authorList>
            <person name="Hausmann B."/>
            <person name="Pjevac P."/>
            <person name="Schreck K."/>
            <person name="Herbold C.W."/>
            <person name="Daims H."/>
            <person name="Wagner M."/>
            <person name="Pester M."/>
            <person name="Loy A."/>
        </authorList>
    </citation>
    <scope>NUCLEOTIDE SEQUENCE [LARGE SCALE GENOMIC DNA]</scope>
    <source>
        <strain evidence="3">26-4b1</strain>
    </source>
</reference>
<keyword evidence="3" id="KW-1185">Reference proteome</keyword>
<feature type="coiled-coil region" evidence="1">
    <location>
        <begin position="117"/>
        <end position="151"/>
    </location>
</feature>
<organism evidence="2 3">
    <name type="scientific">Telmatospirillum siberiense</name>
    <dbReference type="NCBI Taxonomy" id="382514"/>
    <lineage>
        <taxon>Bacteria</taxon>
        <taxon>Pseudomonadati</taxon>
        <taxon>Pseudomonadota</taxon>
        <taxon>Alphaproteobacteria</taxon>
        <taxon>Rhodospirillales</taxon>
        <taxon>Rhodospirillaceae</taxon>
        <taxon>Telmatospirillum</taxon>
    </lineage>
</organism>
<dbReference type="Proteomes" id="UP000233293">
    <property type="component" value="Unassembled WGS sequence"/>
</dbReference>
<proteinExistence type="predicted"/>
<sequence>MGDHKMPLGFALTLPAYRPGPSLSRQAGEGGARRASGGRVRAALAALLFLAAGPAWADEATETRLRDALRQAITQQRSLEDSSAQLQAKVSDQDKLIAALKAQLDQKKPAAGPAVDRAEAERMAAEFNRRLAAENEQARQMGETLEKWKAAYNQAAEVARAREAERARLAGAVEGLTKRGETCEAKNALLFKVGNEILDRLKDVDVAEAIAAHEPFVGTKRVELQSLAQDFQDKLLDQRAGP</sequence>